<organism evidence="9 10">
    <name type="scientific">Amycolatopsis alkalitolerans</name>
    <dbReference type="NCBI Taxonomy" id="2547244"/>
    <lineage>
        <taxon>Bacteria</taxon>
        <taxon>Bacillati</taxon>
        <taxon>Actinomycetota</taxon>
        <taxon>Actinomycetes</taxon>
        <taxon>Pseudonocardiales</taxon>
        <taxon>Pseudonocardiaceae</taxon>
        <taxon>Amycolatopsis</taxon>
    </lineage>
</organism>
<keyword evidence="7 8" id="KW-0472">Membrane</keyword>
<feature type="transmembrane region" description="Helical" evidence="8">
    <location>
        <begin position="95"/>
        <end position="114"/>
    </location>
</feature>
<evidence type="ECO:0000256" key="4">
    <source>
        <dbReference type="ARBA" id="ARBA00022475"/>
    </source>
</evidence>
<dbReference type="Proteomes" id="UP000305546">
    <property type="component" value="Unassembled WGS sequence"/>
</dbReference>
<feature type="transmembrane region" description="Helical" evidence="8">
    <location>
        <begin position="126"/>
        <end position="147"/>
    </location>
</feature>
<evidence type="ECO:0000313" key="10">
    <source>
        <dbReference type="Proteomes" id="UP000305546"/>
    </source>
</evidence>
<comment type="subcellular location">
    <subcellularLocation>
        <location evidence="1 8">Cell membrane</location>
        <topology evidence="1 8">Multi-pass membrane protein</topology>
    </subcellularLocation>
</comment>
<dbReference type="GO" id="GO:0005886">
    <property type="term" value="C:plasma membrane"/>
    <property type="evidence" value="ECO:0007669"/>
    <property type="project" value="UniProtKB-SubCell"/>
</dbReference>
<keyword evidence="6 8" id="KW-1133">Transmembrane helix</keyword>
<comment type="caution">
    <text evidence="9">The sequence shown here is derived from an EMBL/GenBank/DDBJ whole genome shotgun (WGS) entry which is preliminary data.</text>
</comment>
<feature type="transmembrane region" description="Helical" evidence="8">
    <location>
        <begin position="167"/>
        <end position="185"/>
    </location>
</feature>
<dbReference type="InterPro" id="IPR002781">
    <property type="entry name" value="TM_pro_TauE-like"/>
</dbReference>
<dbReference type="PANTHER" id="PTHR30269">
    <property type="entry name" value="TRANSMEMBRANE PROTEIN YFCA"/>
    <property type="match status" value="1"/>
</dbReference>
<accession>A0A5C4M1D3</accession>
<dbReference type="PANTHER" id="PTHR30269:SF37">
    <property type="entry name" value="MEMBRANE TRANSPORTER PROTEIN"/>
    <property type="match status" value="1"/>
</dbReference>
<dbReference type="RefSeq" id="WP_139097122.1">
    <property type="nucleotide sequence ID" value="NZ_VDFW01000010.1"/>
</dbReference>
<feature type="transmembrane region" description="Helical" evidence="8">
    <location>
        <begin position="71"/>
        <end position="89"/>
    </location>
</feature>
<evidence type="ECO:0000256" key="5">
    <source>
        <dbReference type="ARBA" id="ARBA00022692"/>
    </source>
</evidence>
<keyword evidence="10" id="KW-1185">Reference proteome</keyword>
<keyword evidence="4 8" id="KW-1003">Cell membrane</keyword>
<evidence type="ECO:0000256" key="7">
    <source>
        <dbReference type="ARBA" id="ARBA00023136"/>
    </source>
</evidence>
<dbReference type="Pfam" id="PF01925">
    <property type="entry name" value="TauE"/>
    <property type="match status" value="1"/>
</dbReference>
<evidence type="ECO:0000256" key="2">
    <source>
        <dbReference type="ARBA" id="ARBA00009142"/>
    </source>
</evidence>
<dbReference type="EMBL" id="VDFW01000010">
    <property type="protein sequence ID" value="TNC25737.1"/>
    <property type="molecule type" value="Genomic_DNA"/>
</dbReference>
<name>A0A5C4M1D3_9PSEU</name>
<proteinExistence type="inferred from homology"/>
<evidence type="ECO:0000256" key="3">
    <source>
        <dbReference type="ARBA" id="ARBA00022448"/>
    </source>
</evidence>
<reference evidence="9 10" key="1">
    <citation type="submission" date="2019-06" db="EMBL/GenBank/DDBJ databases">
        <title>Amycolatopsis alkalitolerans sp. nov., isolated from Gastrodia elata Blume.</title>
        <authorList>
            <person name="Narsing Rao M.P."/>
            <person name="Li W.J."/>
        </authorList>
    </citation>
    <scope>NUCLEOTIDE SEQUENCE [LARGE SCALE GENOMIC DNA]</scope>
    <source>
        <strain evidence="9 10">SYSUP0005</strain>
    </source>
</reference>
<feature type="transmembrane region" description="Helical" evidence="8">
    <location>
        <begin position="45"/>
        <end position="62"/>
    </location>
</feature>
<keyword evidence="3" id="KW-0813">Transport</keyword>
<sequence>MTTILFAMSGVLLASVVGGAAGFATSLLAAPLLLLLGFGVREVVVVNLTATLVTRALALVLYRRLVDWRGVAALVAGSAPGAVAGAFTVPYLNQQVLKTVTGVVICALGLFLLLHRPRSAPPPGCGLYACVGAVGGYLSTSISLNGPPVAMLLDRARLPPSRFVADFAGYFVGTNAISLAVLGLHGQIPGSLLWPALPLLAAAAIAGNQIGARLTTVIPRHAFQVVVKCLVIASGVATAVS</sequence>
<evidence type="ECO:0000313" key="9">
    <source>
        <dbReference type="EMBL" id="TNC25737.1"/>
    </source>
</evidence>
<feature type="transmembrane region" description="Helical" evidence="8">
    <location>
        <begin position="192"/>
        <end position="210"/>
    </location>
</feature>
<feature type="transmembrane region" description="Helical" evidence="8">
    <location>
        <begin position="222"/>
        <end position="240"/>
    </location>
</feature>
<gene>
    <name evidence="9" type="ORF">FG385_13900</name>
</gene>
<dbReference type="AlphaFoldDB" id="A0A5C4M1D3"/>
<keyword evidence="5 8" id="KW-0812">Transmembrane</keyword>
<protein>
    <recommendedName>
        <fullName evidence="8">Probable membrane transporter protein</fullName>
    </recommendedName>
</protein>
<evidence type="ECO:0000256" key="1">
    <source>
        <dbReference type="ARBA" id="ARBA00004651"/>
    </source>
</evidence>
<dbReference type="OrthoDB" id="3481722at2"/>
<comment type="similarity">
    <text evidence="2 8">Belongs to the 4-toluene sulfonate uptake permease (TSUP) (TC 2.A.102) family.</text>
</comment>
<evidence type="ECO:0000256" key="8">
    <source>
        <dbReference type="RuleBase" id="RU363041"/>
    </source>
</evidence>
<dbReference type="InterPro" id="IPR052017">
    <property type="entry name" value="TSUP"/>
</dbReference>
<evidence type="ECO:0000256" key="6">
    <source>
        <dbReference type="ARBA" id="ARBA00022989"/>
    </source>
</evidence>